<reference evidence="4 5" key="1">
    <citation type="submission" date="2015-06" db="EMBL/GenBank/DDBJ databases">
        <title>A Comprehensive Approach to Explore the Metabolic and Phylogenetic Diversity of Bacterial Steroid Degradation in the Environment: Testosterone as an Example.</title>
        <authorList>
            <person name="Yang F.-C."/>
            <person name="Chen Y.-L."/>
            <person name="Yu C.-P."/>
            <person name="Tang S.-L."/>
            <person name="Wang P.-H."/>
            <person name="Ismail W."/>
            <person name="Wang C.-H."/>
            <person name="Yang C.-Y."/>
            <person name="Chiang Y.-R."/>
        </authorList>
    </citation>
    <scope>NUCLEOTIDE SEQUENCE [LARGE SCALE GENOMIC DNA]</scope>
    <source>
        <strain evidence="4 5">DSM 18526</strain>
    </source>
</reference>
<proteinExistence type="inferred from homology"/>
<dbReference type="InterPro" id="IPR045337">
    <property type="entry name" value="MmgE_PrpD_C"/>
</dbReference>
<feature type="domain" description="MmgE/PrpD N-terminal" evidence="2">
    <location>
        <begin position="3"/>
        <end position="223"/>
    </location>
</feature>
<comment type="similarity">
    <text evidence="1">Belongs to the PrpD family.</text>
</comment>
<feature type="domain" description="MmgE/PrpD C-terminal" evidence="3">
    <location>
        <begin position="254"/>
        <end position="437"/>
    </location>
</feature>
<dbReference type="Gene3D" id="1.10.4100.10">
    <property type="entry name" value="2-methylcitrate dehydratase PrpD"/>
    <property type="match status" value="1"/>
</dbReference>
<evidence type="ECO:0000313" key="5">
    <source>
        <dbReference type="Proteomes" id="UP000070250"/>
    </source>
</evidence>
<sequence length="457" mass="50242">MDYTKLVILDTLICGIAAGGLERSRMMHDVVRGLGGPAEASIFGMSERVPAAHAAMANAEIMNLLDADDTFFTSSHFAAFNVAGALAEAQRLGRSGRDLILGMAVGFDINARLNLASVVLGEAADGSFQWAGVNGMGFAAFGTAASAAAVRGVLSREQLRNMFGLAAWTAPTPVVSKVTTRLDHLSFKYANYPGAALGGMMALALAERGYVGDQECLDGEGFIRAQGSLSTDHELMVEELGQKWWILETCIKYYPSCRYTAGPIDMLRRLMHKEKLAAKDIERIEIRMHPMGYALRIFREPPRSIAADHRAPLNGAFNIPYVMALAALGRTPGPQWYAPENLADPEVWNLASRIVTTEDESARDDVLHAFRETRIRRFRKTPASMKVWAKGQEFTCESEYADGDPWTEATHATWDSVRGKFRNFCSHLLPDSRIDALVEQIRGLERIEDVARELAIP</sequence>
<dbReference type="InterPro" id="IPR036148">
    <property type="entry name" value="MmgE/PrpD_sf"/>
</dbReference>
<dbReference type="InterPro" id="IPR005656">
    <property type="entry name" value="MmgE_PrpD"/>
</dbReference>
<dbReference type="KEGG" id="sdf:ACG33_11885"/>
<name>A0A127FBI7_STEDE</name>
<evidence type="ECO:0000259" key="2">
    <source>
        <dbReference type="Pfam" id="PF03972"/>
    </source>
</evidence>
<evidence type="ECO:0008006" key="6">
    <source>
        <dbReference type="Google" id="ProtNLM"/>
    </source>
</evidence>
<evidence type="ECO:0000313" key="4">
    <source>
        <dbReference type="EMBL" id="AMN47784.1"/>
    </source>
</evidence>
<dbReference type="SUPFAM" id="SSF103378">
    <property type="entry name" value="2-methylcitrate dehydratase PrpD"/>
    <property type="match status" value="1"/>
</dbReference>
<dbReference type="PANTHER" id="PTHR16943">
    <property type="entry name" value="2-METHYLCITRATE DEHYDRATASE-RELATED"/>
    <property type="match status" value="1"/>
</dbReference>
<evidence type="ECO:0000256" key="1">
    <source>
        <dbReference type="ARBA" id="ARBA00006174"/>
    </source>
</evidence>
<dbReference type="PANTHER" id="PTHR16943:SF8">
    <property type="entry name" value="2-METHYLCITRATE DEHYDRATASE"/>
    <property type="match status" value="1"/>
</dbReference>
<dbReference type="InterPro" id="IPR042188">
    <property type="entry name" value="MmgE/PrpD_sf_2"/>
</dbReference>
<protein>
    <recommendedName>
        <fullName evidence="6">MmgE/PrpD family protein</fullName>
    </recommendedName>
</protein>
<gene>
    <name evidence="4" type="ORF">ACG33_11885</name>
</gene>
<dbReference type="InterPro" id="IPR045336">
    <property type="entry name" value="MmgE_PrpD_N"/>
</dbReference>
<keyword evidence="5" id="KW-1185">Reference proteome</keyword>
<dbReference type="STRING" id="465721.ACG33_11885"/>
<dbReference type="Proteomes" id="UP000070250">
    <property type="component" value="Chromosome"/>
</dbReference>
<dbReference type="EMBL" id="CP011971">
    <property type="protein sequence ID" value="AMN47784.1"/>
    <property type="molecule type" value="Genomic_DNA"/>
</dbReference>
<dbReference type="InterPro" id="IPR042183">
    <property type="entry name" value="MmgE/PrpD_sf_1"/>
</dbReference>
<dbReference type="AlphaFoldDB" id="A0A127FBI7"/>
<dbReference type="Pfam" id="PF03972">
    <property type="entry name" value="MmgE_PrpD_N"/>
    <property type="match status" value="1"/>
</dbReference>
<dbReference type="Gene3D" id="3.30.1330.120">
    <property type="entry name" value="2-methylcitrate dehydratase PrpD"/>
    <property type="match status" value="1"/>
</dbReference>
<accession>A0A127FBI7</accession>
<organism evidence="4 5">
    <name type="scientific">Steroidobacter denitrificans</name>
    <dbReference type="NCBI Taxonomy" id="465721"/>
    <lineage>
        <taxon>Bacteria</taxon>
        <taxon>Pseudomonadati</taxon>
        <taxon>Pseudomonadota</taxon>
        <taxon>Gammaproteobacteria</taxon>
        <taxon>Steroidobacterales</taxon>
        <taxon>Steroidobacteraceae</taxon>
        <taxon>Steroidobacter</taxon>
    </lineage>
</organism>
<dbReference type="Pfam" id="PF19305">
    <property type="entry name" value="MmgE_PrpD_C"/>
    <property type="match status" value="1"/>
</dbReference>
<evidence type="ECO:0000259" key="3">
    <source>
        <dbReference type="Pfam" id="PF19305"/>
    </source>
</evidence>
<dbReference type="GO" id="GO:0016829">
    <property type="term" value="F:lyase activity"/>
    <property type="evidence" value="ECO:0007669"/>
    <property type="project" value="InterPro"/>
</dbReference>